<name>A0A8J5JF67_HOMAM</name>
<protein>
    <submittedName>
        <fullName evidence="1">Uncharacterized protein</fullName>
    </submittedName>
</protein>
<gene>
    <name evidence="1" type="ORF">Hamer_G023682</name>
</gene>
<accession>A0A8J5JF67</accession>
<evidence type="ECO:0000313" key="1">
    <source>
        <dbReference type="EMBL" id="KAG7155396.1"/>
    </source>
</evidence>
<organism evidence="1 2">
    <name type="scientific">Homarus americanus</name>
    <name type="common">American lobster</name>
    <dbReference type="NCBI Taxonomy" id="6706"/>
    <lineage>
        <taxon>Eukaryota</taxon>
        <taxon>Metazoa</taxon>
        <taxon>Ecdysozoa</taxon>
        <taxon>Arthropoda</taxon>
        <taxon>Crustacea</taxon>
        <taxon>Multicrustacea</taxon>
        <taxon>Malacostraca</taxon>
        <taxon>Eumalacostraca</taxon>
        <taxon>Eucarida</taxon>
        <taxon>Decapoda</taxon>
        <taxon>Pleocyemata</taxon>
        <taxon>Astacidea</taxon>
        <taxon>Nephropoidea</taxon>
        <taxon>Nephropidae</taxon>
        <taxon>Homarus</taxon>
    </lineage>
</organism>
<comment type="caution">
    <text evidence="1">The sequence shown here is derived from an EMBL/GenBank/DDBJ whole genome shotgun (WGS) entry which is preliminary data.</text>
</comment>
<keyword evidence="2" id="KW-1185">Reference proteome</keyword>
<dbReference type="EMBL" id="JAHLQT010041777">
    <property type="protein sequence ID" value="KAG7155396.1"/>
    <property type="molecule type" value="Genomic_DNA"/>
</dbReference>
<dbReference type="Proteomes" id="UP000747542">
    <property type="component" value="Unassembled WGS sequence"/>
</dbReference>
<reference evidence="1" key="1">
    <citation type="journal article" date="2021" name="Sci. Adv.">
        <title>The American lobster genome reveals insights on longevity, neural, and immune adaptations.</title>
        <authorList>
            <person name="Polinski J.M."/>
            <person name="Zimin A.V."/>
            <person name="Clark K.F."/>
            <person name="Kohn A.B."/>
            <person name="Sadowski N."/>
            <person name="Timp W."/>
            <person name="Ptitsyn A."/>
            <person name="Khanna P."/>
            <person name="Romanova D.Y."/>
            <person name="Williams P."/>
            <person name="Greenwood S.J."/>
            <person name="Moroz L.L."/>
            <person name="Walt D.R."/>
            <person name="Bodnar A.G."/>
        </authorList>
    </citation>
    <scope>NUCLEOTIDE SEQUENCE</scope>
    <source>
        <strain evidence="1">GMGI-L3</strain>
    </source>
</reference>
<evidence type="ECO:0000313" key="2">
    <source>
        <dbReference type="Proteomes" id="UP000747542"/>
    </source>
</evidence>
<proteinExistence type="predicted"/>
<sequence>MVFCLLVVYLVSER</sequence>